<evidence type="ECO:0000256" key="6">
    <source>
        <dbReference type="ARBA" id="ARBA00032930"/>
    </source>
</evidence>
<keyword evidence="3" id="KW-0235">DNA replication</keyword>
<dbReference type="EMBL" id="JXTI01000034">
    <property type="protein sequence ID" value="KWX14373.1"/>
    <property type="molecule type" value="Genomic_DNA"/>
</dbReference>
<evidence type="ECO:0000256" key="4">
    <source>
        <dbReference type="ARBA" id="ARBA00023125"/>
    </source>
</evidence>
<evidence type="ECO:0000313" key="8">
    <source>
        <dbReference type="EMBL" id="KWX14373.1"/>
    </source>
</evidence>
<evidence type="ECO:0000256" key="1">
    <source>
        <dbReference type="ARBA" id="ARBA00004123"/>
    </source>
</evidence>
<evidence type="ECO:0000256" key="2">
    <source>
        <dbReference type="ARBA" id="ARBA00009560"/>
    </source>
</evidence>
<dbReference type="PANTHER" id="PTHR12708">
    <property type="entry name" value="DNA POLYMERASE EPSILON SUBUNIT B"/>
    <property type="match status" value="1"/>
</dbReference>
<organism evidence="8 9">
    <name type="scientific">Giardia duodenalis assemblage B</name>
    <dbReference type="NCBI Taxonomy" id="1394984"/>
    <lineage>
        <taxon>Eukaryota</taxon>
        <taxon>Metamonada</taxon>
        <taxon>Diplomonadida</taxon>
        <taxon>Hexamitidae</taxon>
        <taxon>Giardiinae</taxon>
        <taxon>Giardia</taxon>
    </lineage>
</organism>
<dbReference type="InterPro" id="IPR007185">
    <property type="entry name" value="DNA_pol_a/d/e_bsu"/>
</dbReference>
<reference evidence="8 9" key="1">
    <citation type="journal article" date="2015" name="Mol. Biochem. Parasitol.">
        <title>Identification of polymorphic genes for use in assemblage B genotyping assays through comparative genomics of multiple assemblage B Giardia duodenalis isolates.</title>
        <authorList>
            <person name="Wielinga C."/>
            <person name="Thompson R.C."/>
            <person name="Monis P."/>
            <person name="Ryan U."/>
        </authorList>
    </citation>
    <scope>NUCLEOTIDE SEQUENCE [LARGE SCALE GENOMIC DNA]</scope>
    <source>
        <strain evidence="8 9">BAH15c1</strain>
    </source>
</reference>
<evidence type="ECO:0000256" key="3">
    <source>
        <dbReference type="ARBA" id="ARBA00022705"/>
    </source>
</evidence>
<dbReference type="AlphaFoldDB" id="A0A132NWD3"/>
<comment type="subcellular location">
    <subcellularLocation>
        <location evidence="1">Nucleus</location>
    </subcellularLocation>
</comment>
<comment type="similarity">
    <text evidence="2">Belongs to the DNA polymerase epsilon subunit B family.</text>
</comment>
<dbReference type="GO" id="GO:0008622">
    <property type="term" value="C:epsilon DNA polymerase complex"/>
    <property type="evidence" value="ECO:0007669"/>
    <property type="project" value="InterPro"/>
</dbReference>
<feature type="domain" description="DNA polymerase alpha/delta/epsilon subunit B" evidence="7">
    <location>
        <begin position="291"/>
        <end position="490"/>
    </location>
</feature>
<evidence type="ECO:0000256" key="5">
    <source>
        <dbReference type="ARBA" id="ARBA00023242"/>
    </source>
</evidence>
<dbReference type="Proteomes" id="UP000070089">
    <property type="component" value="Unassembled WGS sequence"/>
</dbReference>
<dbReference type="InterPro" id="IPR016266">
    <property type="entry name" value="POLE2"/>
</dbReference>
<keyword evidence="5" id="KW-0539">Nucleus</keyword>
<comment type="caution">
    <text evidence="8">The sequence shown here is derived from an EMBL/GenBank/DDBJ whole genome shotgun (WGS) entry which is preliminary data.</text>
</comment>
<evidence type="ECO:0000313" key="9">
    <source>
        <dbReference type="Proteomes" id="UP000070089"/>
    </source>
</evidence>
<dbReference type="OrthoDB" id="10254730at2759"/>
<name>A0A132NWD3_GIAIN</name>
<dbReference type="GO" id="GO:0006261">
    <property type="term" value="P:DNA-templated DNA replication"/>
    <property type="evidence" value="ECO:0007669"/>
    <property type="project" value="InterPro"/>
</dbReference>
<keyword evidence="4" id="KW-0238">DNA-binding</keyword>
<evidence type="ECO:0000259" key="7">
    <source>
        <dbReference type="Pfam" id="PF04042"/>
    </source>
</evidence>
<dbReference type="PANTHER" id="PTHR12708:SF0">
    <property type="entry name" value="DNA POLYMERASE EPSILON SUBUNIT 2"/>
    <property type="match status" value="1"/>
</dbReference>
<protein>
    <recommendedName>
        <fullName evidence="6">DNA polymerase II subunit 2</fullName>
    </recommendedName>
</protein>
<dbReference type="GO" id="GO:0003677">
    <property type="term" value="F:DNA binding"/>
    <property type="evidence" value="ECO:0007669"/>
    <property type="project" value="UniProtKB-KW"/>
</dbReference>
<sequence>MNFDAAMRLIQGKLTLYRKRMDVGVIKDLISRIEALNSPESAEDLVMKVILHATESTITNTIYANLISVLESQETDIFKASAIQSLDNTASFYFIHEDRLALTSGMWAHTLSTISTAMKLRIAFLRRHLLQYINTTLPADSKHAQLASCLNSCRHLSSLALLEGNNGSRVIVTGIFHDTHDGLQLEDETALITLLIGKIEYSDTQTFDISFPQGQTQILLPLLDQAIVAVIGLVEDGRLRASAIFTPPIESPESFNSLMGTDKAPAHKNIFSVLNTNTPEFGLVFSQVLFSDSRCINDFVLMLKEYDKNTDSRYVPSHIVIFGTFCEGRHSSPSDALISIRRFLDMILAEKLDNVFERTIFVFAPHKTDPSLTGDVYPRQLFFSGTIETLKMDYQSLKLSFPTTPFHLTYGHQTFVLSSMPHEEVFVNLTKNSTVMTEIPGYSATHEELANFIVAQKNLFPFPHSTAPWLWGVDPMMSLMPLPSGIILADGANAHCSVVSGVTVASPGSFYIDRTYIVFYAAQTDTPIDVLQLNKQIDATEV</sequence>
<dbReference type="Pfam" id="PF04042">
    <property type="entry name" value="DNA_pol_E_B"/>
    <property type="match status" value="1"/>
</dbReference>
<dbReference type="VEuPathDB" id="GiardiaDB:QR46_1604"/>
<gene>
    <name evidence="8" type="ORF">QR46_1604</name>
</gene>
<accession>A0A132NWD3</accession>
<dbReference type="GO" id="GO:0042276">
    <property type="term" value="P:error-prone translesion synthesis"/>
    <property type="evidence" value="ECO:0007669"/>
    <property type="project" value="TreeGrafter"/>
</dbReference>
<proteinExistence type="inferred from homology"/>